<evidence type="ECO:0000313" key="1">
    <source>
        <dbReference type="EMBL" id="JAH15755.1"/>
    </source>
</evidence>
<name>A0A0E9QHF9_ANGAN</name>
<dbReference type="AlphaFoldDB" id="A0A0E9QHF9"/>
<proteinExistence type="predicted"/>
<organism evidence="1">
    <name type="scientific">Anguilla anguilla</name>
    <name type="common">European freshwater eel</name>
    <name type="synonym">Muraena anguilla</name>
    <dbReference type="NCBI Taxonomy" id="7936"/>
    <lineage>
        <taxon>Eukaryota</taxon>
        <taxon>Metazoa</taxon>
        <taxon>Chordata</taxon>
        <taxon>Craniata</taxon>
        <taxon>Vertebrata</taxon>
        <taxon>Euteleostomi</taxon>
        <taxon>Actinopterygii</taxon>
        <taxon>Neopterygii</taxon>
        <taxon>Teleostei</taxon>
        <taxon>Anguilliformes</taxon>
        <taxon>Anguillidae</taxon>
        <taxon>Anguilla</taxon>
    </lineage>
</organism>
<reference evidence="1" key="1">
    <citation type="submission" date="2014-11" db="EMBL/GenBank/DDBJ databases">
        <authorList>
            <person name="Amaro Gonzalez C."/>
        </authorList>
    </citation>
    <scope>NUCLEOTIDE SEQUENCE</scope>
</reference>
<reference evidence="1" key="2">
    <citation type="journal article" date="2015" name="Fish Shellfish Immunol.">
        <title>Early steps in the European eel (Anguilla anguilla)-Vibrio vulnificus interaction in the gills: Role of the RtxA13 toxin.</title>
        <authorList>
            <person name="Callol A."/>
            <person name="Pajuelo D."/>
            <person name="Ebbesson L."/>
            <person name="Teles M."/>
            <person name="MacKenzie S."/>
            <person name="Amaro C."/>
        </authorList>
    </citation>
    <scope>NUCLEOTIDE SEQUENCE</scope>
</reference>
<dbReference type="EMBL" id="GBXM01092822">
    <property type="protein sequence ID" value="JAH15755.1"/>
    <property type="molecule type" value="Transcribed_RNA"/>
</dbReference>
<accession>A0A0E9QHF9</accession>
<sequence length="42" mass="5170">MFCIKYKFRLPRTETDLMAKCDPHHTEVLFNRIWTEKLKQSN</sequence>
<protein>
    <submittedName>
        <fullName evidence="1">Uncharacterized protein</fullName>
    </submittedName>
</protein>